<dbReference type="Proteomes" id="UP000503447">
    <property type="component" value="Chromosome"/>
</dbReference>
<protein>
    <submittedName>
        <fullName evidence="1">Uncharacterized protein</fullName>
    </submittedName>
</protein>
<organism evidence="1 2">
    <name type="scientific">Frigoriglobus tundricola</name>
    <dbReference type="NCBI Taxonomy" id="2774151"/>
    <lineage>
        <taxon>Bacteria</taxon>
        <taxon>Pseudomonadati</taxon>
        <taxon>Planctomycetota</taxon>
        <taxon>Planctomycetia</taxon>
        <taxon>Gemmatales</taxon>
        <taxon>Gemmataceae</taxon>
        <taxon>Frigoriglobus</taxon>
    </lineage>
</organism>
<dbReference type="EMBL" id="CP053452">
    <property type="protein sequence ID" value="QJW96380.1"/>
    <property type="molecule type" value="Genomic_DNA"/>
</dbReference>
<name>A0A6M5YSI9_9BACT</name>
<dbReference type="AlphaFoldDB" id="A0A6M5YSI9"/>
<gene>
    <name evidence="1" type="ORF">FTUN_3937</name>
</gene>
<evidence type="ECO:0000313" key="1">
    <source>
        <dbReference type="EMBL" id="QJW96380.1"/>
    </source>
</evidence>
<evidence type="ECO:0000313" key="2">
    <source>
        <dbReference type="Proteomes" id="UP000503447"/>
    </source>
</evidence>
<accession>A0A6M5YSI9</accession>
<dbReference type="RefSeq" id="WP_171471976.1">
    <property type="nucleotide sequence ID" value="NZ_CP053452.2"/>
</dbReference>
<sequence>MSAALTTLPWVEPDTIATDGKKRQVKFTVKDRAKFDMDEVKRALGPRYADGVKVLTPPTEK</sequence>
<proteinExistence type="predicted"/>
<reference evidence="2" key="1">
    <citation type="submission" date="2020-05" db="EMBL/GenBank/DDBJ databases">
        <title>Frigoriglobus tundricola gen. nov., sp. nov., a psychrotolerant cellulolytic planctomycete of the family Gemmataceae with two divergent copies of 16S rRNA gene.</title>
        <authorList>
            <person name="Kulichevskaya I.S."/>
            <person name="Ivanova A.A."/>
            <person name="Naumoff D.G."/>
            <person name="Beletsky A.V."/>
            <person name="Rijpstra W.I.C."/>
            <person name="Sinninghe Damste J.S."/>
            <person name="Mardanov A.V."/>
            <person name="Ravin N.V."/>
            <person name="Dedysh S.N."/>
        </authorList>
    </citation>
    <scope>NUCLEOTIDE SEQUENCE [LARGE SCALE GENOMIC DNA]</scope>
    <source>
        <strain evidence="2">PL17</strain>
    </source>
</reference>
<dbReference type="KEGG" id="ftj:FTUN_3937"/>
<keyword evidence="2" id="KW-1185">Reference proteome</keyword>